<accession>A0ABQ7J822</accession>
<dbReference type="Gene3D" id="1.20.5.2050">
    <property type="match status" value="2"/>
</dbReference>
<protein>
    <submittedName>
        <fullName evidence="1">AP2 domain transcription factor AP2VIIb-2</fullName>
    </submittedName>
</protein>
<dbReference type="Proteomes" id="UP000823046">
    <property type="component" value="Unassembled WGS sequence"/>
</dbReference>
<comment type="caution">
    <text evidence="1">The sequence shown here is derived from an EMBL/GenBank/DDBJ whole genome shotgun (WGS) entry which is preliminary data.</text>
</comment>
<name>A0ABQ7J822_9APIC</name>
<evidence type="ECO:0000313" key="2">
    <source>
        <dbReference type="Proteomes" id="UP000823046"/>
    </source>
</evidence>
<dbReference type="EMBL" id="JADAQX010000464">
    <property type="protein sequence ID" value="KAF8820145.1"/>
    <property type="molecule type" value="Genomic_DNA"/>
</dbReference>
<reference evidence="1 2" key="1">
    <citation type="journal article" date="2020" name="bioRxiv">
        <title>Metabolic contributions of an alphaproteobacterial endosymbiont in the apicomplexan Cardiosporidium cionae.</title>
        <authorList>
            <person name="Hunter E.S."/>
            <person name="Paight C.J."/>
            <person name="Lane C.E."/>
        </authorList>
    </citation>
    <scope>NUCLEOTIDE SEQUENCE [LARGE SCALE GENOMIC DNA]</scope>
    <source>
        <strain evidence="1">ESH_2018</strain>
    </source>
</reference>
<proteinExistence type="predicted"/>
<organism evidence="1 2">
    <name type="scientific">Cardiosporidium cionae</name>
    <dbReference type="NCBI Taxonomy" id="476202"/>
    <lineage>
        <taxon>Eukaryota</taxon>
        <taxon>Sar</taxon>
        <taxon>Alveolata</taxon>
        <taxon>Apicomplexa</taxon>
        <taxon>Aconoidasida</taxon>
        <taxon>Nephromycida</taxon>
        <taxon>Cardiosporidium</taxon>
    </lineage>
</organism>
<keyword evidence="2" id="KW-1185">Reference proteome</keyword>
<gene>
    <name evidence="1" type="primary">AP2VIIB2</name>
    <name evidence="1" type="ORF">IE077_003499</name>
</gene>
<sequence>MLLSSWSRNMRGIGLEHNGIGNWSTPSRVFHTLSSIFPFPQLSGKIPSTGVATFPRVFVRCVSSRRLFLPSPTLPSTGGRKSCARLSRSSYPLQITTKENQNTINRAVDVDLESKDITQTSTAQHQRIFQWGIGNRFRSQSENRYRPVHAERPMEATLPDSYYENPHKAIQWENLNEAWEVYWYEYNKLNAKPFPVKKFGLTQAKAEALKFAHQLKREGRLGLQKPSFESGMDGIFWDEALSGWVAVGYEKGRPSTRVYSAEIHGFEESKRLAMKRRERLTVSTPLHVAKLKS</sequence>
<evidence type="ECO:0000313" key="1">
    <source>
        <dbReference type="EMBL" id="KAF8820145.1"/>
    </source>
</evidence>